<feature type="transmembrane region" description="Helical" evidence="10">
    <location>
        <begin position="150"/>
        <end position="170"/>
    </location>
</feature>
<dbReference type="AlphaFoldDB" id="A0A9W9YXJ3"/>
<dbReference type="GO" id="GO:0004930">
    <property type="term" value="F:G protein-coupled receptor activity"/>
    <property type="evidence" value="ECO:0007669"/>
    <property type="project" value="UniProtKB-KW"/>
</dbReference>
<evidence type="ECO:0000259" key="11">
    <source>
        <dbReference type="PROSITE" id="PS50262"/>
    </source>
</evidence>
<keyword evidence="5 10" id="KW-0472">Membrane</keyword>
<gene>
    <name evidence="12" type="ORF">OS493_035940</name>
</gene>
<dbReference type="SUPFAM" id="SSF81321">
    <property type="entry name" value="Family A G protein-coupled receptor-like"/>
    <property type="match status" value="1"/>
</dbReference>
<feature type="region of interest" description="Disordered" evidence="9">
    <location>
        <begin position="348"/>
        <end position="385"/>
    </location>
</feature>
<evidence type="ECO:0000256" key="2">
    <source>
        <dbReference type="ARBA" id="ARBA00022692"/>
    </source>
</evidence>
<sequence length="385" mass="43151">MRPMFNNTSSCSDPQLHSAAAADVAKTAAYLLIFVISTIGNLLVIVVMVKDRRLRAVAINQFIVSMAIADLLTSLFNMTVEIWIHIKKIAGQEVVWFDGVGGIVLCKVIVFVQGLSIACSVLTLAAIAVNRFFAVFYPLRMNFTKSLSTITIGIIWFVSFAAASPMLYAMKVFKDVRGNLYCMEQWSPAFDNESSRRNYTIFLLTLLYVLPLAAITVLYTAVVRKVWKRQVPGNITVPNQLVELVTKKRVLRMLITVVIVFGLCWLPYYTYLSLSFIVNGCPPVNVMFLGLFLGHANSAINPCIYAIFNKECRGSFMSVHRACLPTLPRSRVRSRALWKPNQSTMIQQTNFGMEETTREQGRRSPPIKEIKEVAQSSLEASTFNS</sequence>
<dbReference type="PANTHER" id="PTHR45695">
    <property type="entry name" value="LEUCOKININ RECEPTOR-RELATED"/>
    <property type="match status" value="1"/>
</dbReference>
<comment type="caution">
    <text evidence="12">The sequence shown here is derived from an EMBL/GenBank/DDBJ whole genome shotgun (WGS) entry which is preliminary data.</text>
</comment>
<evidence type="ECO:0000256" key="6">
    <source>
        <dbReference type="ARBA" id="ARBA00023170"/>
    </source>
</evidence>
<feature type="transmembrane region" description="Helical" evidence="10">
    <location>
        <begin position="61"/>
        <end position="80"/>
    </location>
</feature>
<dbReference type="PANTHER" id="PTHR45695:SF9">
    <property type="entry name" value="LEUCOKININ RECEPTOR"/>
    <property type="match status" value="1"/>
</dbReference>
<dbReference type="GO" id="GO:0005886">
    <property type="term" value="C:plasma membrane"/>
    <property type="evidence" value="ECO:0007669"/>
    <property type="project" value="TreeGrafter"/>
</dbReference>
<reference evidence="12" key="1">
    <citation type="submission" date="2023-01" db="EMBL/GenBank/DDBJ databases">
        <title>Genome assembly of the deep-sea coral Lophelia pertusa.</title>
        <authorList>
            <person name="Herrera S."/>
            <person name="Cordes E."/>
        </authorList>
    </citation>
    <scope>NUCLEOTIDE SEQUENCE</scope>
    <source>
        <strain evidence="12">USNM1676648</strain>
        <tissue evidence="12">Polyp</tissue>
    </source>
</reference>
<dbReference type="PRINTS" id="PR00237">
    <property type="entry name" value="GPCRRHODOPSN"/>
</dbReference>
<dbReference type="FunFam" id="1.20.1070.10:FF:000291">
    <property type="entry name" value="Predicted protein"/>
    <property type="match status" value="1"/>
</dbReference>
<evidence type="ECO:0000256" key="3">
    <source>
        <dbReference type="ARBA" id="ARBA00022989"/>
    </source>
</evidence>
<keyword evidence="3 10" id="KW-1133">Transmembrane helix</keyword>
<dbReference type="Pfam" id="PF00001">
    <property type="entry name" value="7tm_1"/>
    <property type="match status" value="1"/>
</dbReference>
<dbReference type="PROSITE" id="PS00237">
    <property type="entry name" value="G_PROTEIN_RECEP_F1_1"/>
    <property type="match status" value="1"/>
</dbReference>
<name>A0A9W9YXJ3_9CNID</name>
<dbReference type="Proteomes" id="UP001163046">
    <property type="component" value="Unassembled WGS sequence"/>
</dbReference>
<evidence type="ECO:0000256" key="9">
    <source>
        <dbReference type="SAM" id="MobiDB-lite"/>
    </source>
</evidence>
<accession>A0A9W9YXJ3</accession>
<feature type="compositionally biased region" description="Polar residues" evidence="9">
    <location>
        <begin position="374"/>
        <end position="385"/>
    </location>
</feature>
<dbReference type="PROSITE" id="PS50262">
    <property type="entry name" value="G_PROTEIN_RECEP_F1_2"/>
    <property type="match status" value="1"/>
</dbReference>
<evidence type="ECO:0000256" key="4">
    <source>
        <dbReference type="ARBA" id="ARBA00023040"/>
    </source>
</evidence>
<keyword evidence="4 8" id="KW-0297">G-protein coupled receptor</keyword>
<comment type="subcellular location">
    <subcellularLocation>
        <location evidence="1">Membrane</location>
        <topology evidence="1">Multi-pass membrane protein</topology>
    </subcellularLocation>
</comment>
<evidence type="ECO:0000256" key="5">
    <source>
        <dbReference type="ARBA" id="ARBA00023136"/>
    </source>
</evidence>
<keyword evidence="13" id="KW-1185">Reference proteome</keyword>
<evidence type="ECO:0000256" key="10">
    <source>
        <dbReference type="SAM" id="Phobius"/>
    </source>
</evidence>
<organism evidence="12 13">
    <name type="scientific">Desmophyllum pertusum</name>
    <dbReference type="NCBI Taxonomy" id="174260"/>
    <lineage>
        <taxon>Eukaryota</taxon>
        <taxon>Metazoa</taxon>
        <taxon>Cnidaria</taxon>
        <taxon>Anthozoa</taxon>
        <taxon>Hexacorallia</taxon>
        <taxon>Scleractinia</taxon>
        <taxon>Caryophylliina</taxon>
        <taxon>Caryophylliidae</taxon>
        <taxon>Desmophyllum</taxon>
    </lineage>
</organism>
<evidence type="ECO:0000256" key="1">
    <source>
        <dbReference type="ARBA" id="ARBA00004141"/>
    </source>
</evidence>
<proteinExistence type="inferred from homology"/>
<feature type="transmembrane region" description="Helical" evidence="10">
    <location>
        <begin position="28"/>
        <end position="49"/>
    </location>
</feature>
<feature type="domain" description="G-protein coupled receptors family 1 profile" evidence="11">
    <location>
        <begin position="40"/>
        <end position="305"/>
    </location>
</feature>
<keyword evidence="6 8" id="KW-0675">Receptor</keyword>
<dbReference type="Gene3D" id="1.20.1070.10">
    <property type="entry name" value="Rhodopsin 7-helix transmembrane proteins"/>
    <property type="match status" value="1"/>
</dbReference>
<evidence type="ECO:0000256" key="8">
    <source>
        <dbReference type="RuleBase" id="RU000688"/>
    </source>
</evidence>
<feature type="transmembrane region" description="Helical" evidence="10">
    <location>
        <begin position="199"/>
        <end position="222"/>
    </location>
</feature>
<feature type="compositionally biased region" description="Basic and acidic residues" evidence="9">
    <location>
        <begin position="355"/>
        <end position="372"/>
    </location>
</feature>
<keyword evidence="2 8" id="KW-0812">Transmembrane</keyword>
<feature type="transmembrane region" description="Helical" evidence="10">
    <location>
        <begin position="250"/>
        <end position="268"/>
    </location>
</feature>
<comment type="similarity">
    <text evidence="8">Belongs to the G-protein coupled receptor 1 family.</text>
</comment>
<keyword evidence="7 8" id="KW-0807">Transducer</keyword>
<evidence type="ECO:0000313" key="12">
    <source>
        <dbReference type="EMBL" id="KAJ7369863.1"/>
    </source>
</evidence>
<dbReference type="InterPro" id="IPR017452">
    <property type="entry name" value="GPCR_Rhodpsn_7TM"/>
</dbReference>
<evidence type="ECO:0000256" key="7">
    <source>
        <dbReference type="ARBA" id="ARBA00023224"/>
    </source>
</evidence>
<dbReference type="InterPro" id="IPR000276">
    <property type="entry name" value="GPCR_Rhodpsn"/>
</dbReference>
<feature type="transmembrane region" description="Helical" evidence="10">
    <location>
        <begin position="288"/>
        <end position="308"/>
    </location>
</feature>
<dbReference type="EMBL" id="MU826882">
    <property type="protein sequence ID" value="KAJ7369863.1"/>
    <property type="molecule type" value="Genomic_DNA"/>
</dbReference>
<feature type="transmembrane region" description="Helical" evidence="10">
    <location>
        <begin position="100"/>
        <end position="129"/>
    </location>
</feature>
<protein>
    <recommendedName>
        <fullName evidence="11">G-protein coupled receptors family 1 profile domain-containing protein</fullName>
    </recommendedName>
</protein>
<dbReference type="OrthoDB" id="5981855at2759"/>
<evidence type="ECO:0000313" key="13">
    <source>
        <dbReference type="Proteomes" id="UP001163046"/>
    </source>
</evidence>